<dbReference type="EMBL" id="DRZC01000076">
    <property type="protein sequence ID" value="HHQ80886.1"/>
    <property type="molecule type" value="Genomic_DNA"/>
</dbReference>
<dbReference type="GO" id="GO:0000408">
    <property type="term" value="C:EKC/KEOPS complex"/>
    <property type="evidence" value="ECO:0007669"/>
    <property type="project" value="InterPro"/>
</dbReference>
<comment type="function">
    <text evidence="8">Required for the formation of a threonylcarbamoyl group on adenosine at position 37 (t(6)A37) in tRNAs that read codons beginning with adenine. Is probably involved in the transfer of the threonylcarbamoyl moiety of threonylcarbamoyl-AMP (TC-AMP) to the N6 group of A37.</text>
</comment>
<dbReference type="NCBIfam" id="TIGR00329">
    <property type="entry name" value="gcp_kae1"/>
    <property type="match status" value="1"/>
</dbReference>
<feature type="binding site" evidence="8">
    <location>
        <position position="120"/>
    </location>
    <ligand>
        <name>Fe cation</name>
        <dbReference type="ChEBI" id="CHEBI:24875"/>
    </ligand>
</feature>
<dbReference type="PRINTS" id="PR00789">
    <property type="entry name" value="OSIALOPTASE"/>
</dbReference>
<evidence type="ECO:0000256" key="3">
    <source>
        <dbReference type="ARBA" id="ARBA00022694"/>
    </source>
</evidence>
<organism evidence="10">
    <name type="scientific">Fervidicoccus fontis</name>
    <dbReference type="NCBI Taxonomy" id="683846"/>
    <lineage>
        <taxon>Archaea</taxon>
        <taxon>Thermoproteota</taxon>
        <taxon>Thermoprotei</taxon>
        <taxon>Fervidicoccales</taxon>
        <taxon>Fervidicoccaceae</taxon>
        <taxon>Fervidicoccus</taxon>
    </lineage>
</organism>
<dbReference type="AlphaFoldDB" id="A0A7J3ZL98"/>
<sequence>MWLHRVLREQKVTVLGIESTAHTFGVGVATNRPPFILANSYVRYTPKVGGIHPREASRFLAEAFEGPLRNALEQAGLTINEIDAIAVALGPGMGPCLRVGATIARSLSAYYSKPLVPVNHAIAHIEIGNLLSKFEDPLIVYVSGGNTAIIAYKDGRYRTFGETLDIPLGNLIDTFAREVGLAPPYIKDGVHVTHICAENAKRLLDLPYVVKGQDVSYSGLLTAALRLVEKGERLEDVCYSLLEISFSMITEVAERGLAHTGKQEVLLTGGVSASRLLEEKVRKMALLHEARFYNVPVEYAGDNGAMIAWTGVLAYLNGIVVEPEEATIMQRWRVEEVEVPWRE</sequence>
<dbReference type="GO" id="GO:0005506">
    <property type="term" value="F:iron ion binding"/>
    <property type="evidence" value="ECO:0007669"/>
    <property type="project" value="UniProtKB-UniRule"/>
</dbReference>
<dbReference type="GO" id="GO:0002949">
    <property type="term" value="P:tRNA threonylcarbamoyladenosine modification"/>
    <property type="evidence" value="ECO:0007669"/>
    <property type="project" value="UniProtKB-UniRule"/>
</dbReference>
<dbReference type="PANTHER" id="PTHR11735:SF14">
    <property type="entry name" value="TRNA N6-ADENOSINE THREONYLCARBAMOYLTRANSFERASE"/>
    <property type="match status" value="1"/>
</dbReference>
<gene>
    <name evidence="8 10" type="primary">kae1</name>
    <name evidence="10" type="ORF">ENM78_05505</name>
</gene>
<dbReference type="GO" id="GO:0005737">
    <property type="term" value="C:cytoplasm"/>
    <property type="evidence" value="ECO:0007669"/>
    <property type="project" value="UniProtKB-SubCell"/>
</dbReference>
<dbReference type="InterPro" id="IPR043129">
    <property type="entry name" value="ATPase_NBD"/>
</dbReference>
<dbReference type="GO" id="GO:0061711">
    <property type="term" value="F:tRNA N(6)-L-threonylcarbamoyladenine synthase activity"/>
    <property type="evidence" value="ECO:0007669"/>
    <property type="project" value="UniProtKB-EC"/>
</dbReference>
<evidence type="ECO:0000313" key="10">
    <source>
        <dbReference type="EMBL" id="HHQ80886.1"/>
    </source>
</evidence>
<keyword evidence="1 8" id="KW-0963">Cytoplasm</keyword>
<dbReference type="NCBIfam" id="TIGR03722">
    <property type="entry name" value="arch_KAE1"/>
    <property type="match status" value="1"/>
</dbReference>
<dbReference type="EC" id="2.3.1.234" evidence="8"/>
<evidence type="ECO:0000256" key="4">
    <source>
        <dbReference type="ARBA" id="ARBA00022723"/>
    </source>
</evidence>
<dbReference type="InterPro" id="IPR000905">
    <property type="entry name" value="Gcp-like_dom"/>
</dbReference>
<proteinExistence type="inferred from homology"/>
<dbReference type="Pfam" id="PF00814">
    <property type="entry name" value="TsaD"/>
    <property type="match status" value="1"/>
</dbReference>
<evidence type="ECO:0000259" key="9">
    <source>
        <dbReference type="Pfam" id="PF00814"/>
    </source>
</evidence>
<keyword evidence="6 8" id="KW-0012">Acyltransferase</keyword>
<evidence type="ECO:0000256" key="6">
    <source>
        <dbReference type="ARBA" id="ARBA00023315"/>
    </source>
</evidence>
<accession>A0A7J3ZL98</accession>
<comment type="similarity">
    <text evidence="8">Belongs to the KAE1 / TsaD family.</text>
</comment>
<dbReference type="InterPro" id="IPR017861">
    <property type="entry name" value="KAE1/TsaD"/>
</dbReference>
<comment type="catalytic activity">
    <reaction evidence="7 8">
        <text>L-threonylcarbamoyladenylate + adenosine(37) in tRNA = N(6)-L-threonylcarbamoyladenosine(37) in tRNA + AMP + H(+)</text>
        <dbReference type="Rhea" id="RHEA:37059"/>
        <dbReference type="Rhea" id="RHEA-COMP:10162"/>
        <dbReference type="Rhea" id="RHEA-COMP:10163"/>
        <dbReference type="ChEBI" id="CHEBI:15378"/>
        <dbReference type="ChEBI" id="CHEBI:73682"/>
        <dbReference type="ChEBI" id="CHEBI:74411"/>
        <dbReference type="ChEBI" id="CHEBI:74418"/>
        <dbReference type="ChEBI" id="CHEBI:456215"/>
        <dbReference type="EC" id="2.3.1.234"/>
    </reaction>
</comment>
<dbReference type="SUPFAM" id="SSF53067">
    <property type="entry name" value="Actin-like ATPase domain"/>
    <property type="match status" value="1"/>
</dbReference>
<comment type="caution">
    <text evidence="10">The sequence shown here is derived from an EMBL/GenBank/DDBJ whole genome shotgun (WGS) entry which is preliminary data.</text>
</comment>
<dbReference type="PANTHER" id="PTHR11735">
    <property type="entry name" value="TRNA N6-ADENOSINE THREONYLCARBAMOYLTRANSFERASE"/>
    <property type="match status" value="1"/>
</dbReference>
<keyword evidence="4 8" id="KW-0479">Metal-binding</keyword>
<keyword evidence="2 8" id="KW-0808">Transferase</keyword>
<evidence type="ECO:0000256" key="8">
    <source>
        <dbReference type="HAMAP-Rule" id="MF_01446"/>
    </source>
</evidence>
<feature type="binding site" evidence="8">
    <location>
        <begin position="141"/>
        <end position="145"/>
    </location>
    <ligand>
        <name>substrate</name>
    </ligand>
</feature>
<evidence type="ECO:0000256" key="2">
    <source>
        <dbReference type="ARBA" id="ARBA00022679"/>
    </source>
</evidence>
<dbReference type="HAMAP" id="MF_01446">
    <property type="entry name" value="Kae1"/>
    <property type="match status" value="1"/>
</dbReference>
<dbReference type="Gene3D" id="3.30.420.40">
    <property type="match status" value="2"/>
</dbReference>
<feature type="binding site" evidence="8">
    <location>
        <position position="141"/>
    </location>
    <ligand>
        <name>Fe cation</name>
        <dbReference type="ChEBI" id="CHEBI:24875"/>
    </ligand>
</feature>
<evidence type="ECO:0000256" key="5">
    <source>
        <dbReference type="ARBA" id="ARBA00023004"/>
    </source>
</evidence>
<comment type="caution">
    <text evidence="8">Lacks conserved residue(s) required for the propagation of feature annotation.</text>
</comment>
<feature type="binding site" evidence="8">
    <location>
        <position position="274"/>
    </location>
    <ligand>
        <name>substrate</name>
    </ligand>
</feature>
<evidence type="ECO:0000256" key="7">
    <source>
        <dbReference type="ARBA" id="ARBA00048117"/>
    </source>
</evidence>
<feature type="binding site" evidence="8">
    <location>
        <position position="189"/>
    </location>
    <ligand>
        <name>substrate</name>
    </ligand>
</feature>
<feature type="domain" description="Gcp-like" evidence="9">
    <location>
        <begin position="39"/>
        <end position="309"/>
    </location>
</feature>
<protein>
    <recommendedName>
        <fullName evidence="8">tRNA N6-adenosine threonylcarbamoyltransferase</fullName>
        <ecNumber evidence="8">2.3.1.234</ecNumber>
    </recommendedName>
    <alternativeName>
        <fullName evidence="8">N6-L-threonylcarbamoyladenine synthase</fullName>
        <shortName evidence="8">t(6)A synthase</shortName>
    </alternativeName>
    <alternativeName>
        <fullName evidence="8">t(6)A37 threonylcarbamoyladenosine biosynthesis protein Kae1</fullName>
    </alternativeName>
    <alternativeName>
        <fullName evidence="8">tRNA threonylcarbamoyladenosine biosynthesis protein Kae1</fullName>
    </alternativeName>
</protein>
<feature type="binding site" evidence="8">
    <location>
        <position position="124"/>
    </location>
    <ligand>
        <name>Fe cation</name>
        <dbReference type="ChEBI" id="CHEBI:24875"/>
    </ligand>
</feature>
<evidence type="ECO:0000256" key="1">
    <source>
        <dbReference type="ARBA" id="ARBA00022490"/>
    </source>
</evidence>
<feature type="binding site" evidence="8">
    <location>
        <position position="302"/>
    </location>
    <ligand>
        <name>Fe cation</name>
        <dbReference type="ChEBI" id="CHEBI:24875"/>
    </ligand>
</feature>
<comment type="cofactor">
    <cofactor evidence="8">
        <name>Fe(2+)</name>
        <dbReference type="ChEBI" id="CHEBI:29033"/>
    </cofactor>
    <text evidence="8">Binds 1 Fe(2+) ion per subunit.</text>
</comment>
<reference evidence="10" key="1">
    <citation type="journal article" date="2020" name="mSystems">
        <title>Genome- and Community-Level Interaction Insights into Carbon Utilization and Element Cycling Functions of Hydrothermarchaeota in Hydrothermal Sediment.</title>
        <authorList>
            <person name="Zhou Z."/>
            <person name="Liu Y."/>
            <person name="Xu W."/>
            <person name="Pan J."/>
            <person name="Luo Z.H."/>
            <person name="Li M."/>
        </authorList>
    </citation>
    <scope>NUCLEOTIDE SEQUENCE [LARGE SCALE GENOMIC DNA]</scope>
    <source>
        <strain evidence="10">SpSt-1116</strain>
    </source>
</reference>
<comment type="subcellular location">
    <subcellularLocation>
        <location evidence="8">Cytoplasm</location>
    </subcellularLocation>
</comment>
<keyword evidence="3 8" id="KW-0819">tRNA processing</keyword>
<name>A0A7J3ZL98_9CREN</name>
<dbReference type="InterPro" id="IPR034680">
    <property type="entry name" value="Kae1_archaea_euk"/>
</dbReference>
<feature type="binding site" evidence="8">
    <location>
        <position position="173"/>
    </location>
    <ligand>
        <name>substrate</name>
    </ligand>
</feature>
<keyword evidence="5 8" id="KW-0408">Iron</keyword>